<organism evidence="15 16">
    <name type="scientific">Pseudomonas cyclaminis</name>
    <dbReference type="NCBI Taxonomy" id="2781239"/>
    <lineage>
        <taxon>Bacteria</taxon>
        <taxon>Pseudomonadati</taxon>
        <taxon>Pseudomonadota</taxon>
        <taxon>Gammaproteobacteria</taxon>
        <taxon>Pseudomonadales</taxon>
        <taxon>Pseudomonadaceae</taxon>
        <taxon>Pseudomonas</taxon>
    </lineage>
</organism>
<keyword evidence="7" id="KW-0479">Metal-binding</keyword>
<evidence type="ECO:0000256" key="6">
    <source>
        <dbReference type="ARBA" id="ARBA00022670"/>
    </source>
</evidence>
<dbReference type="PIRSF" id="PIRSF001205">
    <property type="entry name" value="Peptidase_M10B"/>
    <property type="match status" value="1"/>
</dbReference>
<dbReference type="InterPro" id="IPR034033">
    <property type="entry name" value="Serralysin-like"/>
</dbReference>
<evidence type="ECO:0000256" key="10">
    <source>
        <dbReference type="ARBA" id="ARBA00022833"/>
    </source>
</evidence>
<comment type="cofactor">
    <cofactor evidence="1">
        <name>Ca(2+)</name>
        <dbReference type="ChEBI" id="CHEBI:29108"/>
    </cofactor>
</comment>
<dbReference type="SUPFAM" id="SSF51120">
    <property type="entry name" value="beta-Roll"/>
    <property type="match status" value="1"/>
</dbReference>
<dbReference type="InterPro" id="IPR016294">
    <property type="entry name" value="Pept_M10B"/>
</dbReference>
<dbReference type="Pfam" id="PF10462">
    <property type="entry name" value="Peptidase_M66"/>
    <property type="match status" value="1"/>
</dbReference>
<keyword evidence="12" id="KW-0482">Metalloprotease</keyword>
<feature type="compositionally biased region" description="Pro residues" evidence="13">
    <location>
        <begin position="442"/>
        <end position="460"/>
    </location>
</feature>
<evidence type="ECO:0000256" key="5">
    <source>
        <dbReference type="ARBA" id="ARBA00022525"/>
    </source>
</evidence>
<dbReference type="InterPro" id="IPR001343">
    <property type="entry name" value="Hemolysn_Ca-bd"/>
</dbReference>
<evidence type="ECO:0000259" key="14">
    <source>
        <dbReference type="SMART" id="SM00235"/>
    </source>
</evidence>
<dbReference type="Pfam" id="PF08548">
    <property type="entry name" value="Peptidase_M10_C"/>
    <property type="match status" value="1"/>
</dbReference>
<comment type="cofactor">
    <cofactor evidence="2">
        <name>Zn(2+)</name>
        <dbReference type="ChEBI" id="CHEBI:29105"/>
    </cofactor>
</comment>
<keyword evidence="10" id="KW-0862">Zinc</keyword>
<comment type="subcellular location">
    <subcellularLocation>
        <location evidence="3">Secreted</location>
    </subcellularLocation>
</comment>
<evidence type="ECO:0000256" key="13">
    <source>
        <dbReference type="SAM" id="MobiDB-lite"/>
    </source>
</evidence>
<dbReference type="CDD" id="cd04277">
    <property type="entry name" value="ZnMc_serralysin_like"/>
    <property type="match status" value="1"/>
</dbReference>
<keyword evidence="5" id="KW-0964">Secreted</keyword>
<dbReference type="PRINTS" id="PR00313">
    <property type="entry name" value="CABNDNGRPT"/>
</dbReference>
<sequence length="502" mass="53169">MKIFDSCCTNTPLGLPMSDAGPYGAGAGNKPSFTTDQAGKQITRDGLRFHDRNGDQKVDLQYTVDKSFNNQQQQRVRQAVQSWQDVANINFREQANGTDGMLSIHNNPRGDRGVATSPNRSNARTTATIGTLGGGSSPALGSHFSVTAVHEIGHAIGLQHPGNYNGGNPHYEQGAVYAQDTKARTVMSYWSEKHQAGHDFKGLNPSAPMMDDIAAVQRLYGANYQTRNTDTVYGFNSNTEREVLSLKSARDKPIFCVWDGGGNDTLDFSGFSQDQNINLNAESFSDVGGLRGNVSIAKGCTVENAIGGAGRDTLVGNEAANRLKGGLGADRLRGGGGADTFVYDKASDSTPQSPDLIEDFTSGTDKIDVSGALKEAGVRALVFTERFSGRPGEAVLKHDPGTGLSSLAIDLKGTGSADLLVKSKGGIRQTDVLWSGQAPEIRPVPTPAPTPTPTPTPTPDKVPDQPTGVVEALARTLATFLMQLLRLFTPSSAEATAGRAQS</sequence>
<protein>
    <submittedName>
        <fullName evidence="15">M10 family metallopeptidase</fullName>
    </submittedName>
</protein>
<reference evidence="15 16" key="1">
    <citation type="submission" date="2020-10" db="EMBL/GenBank/DDBJ databases">
        <title>The draft genomes of Cyclamen pathogen Pseudomonas sp.</title>
        <authorList>
            <person name="Fujikawa T."/>
            <person name="Sawada H."/>
        </authorList>
    </citation>
    <scope>NUCLEOTIDE SEQUENCE [LARGE SCALE GENOMIC DNA]</scope>
    <source>
        <strain evidence="15 16">MAFF 301449</strain>
    </source>
</reference>
<feature type="region of interest" description="Disordered" evidence="13">
    <location>
        <begin position="435"/>
        <end position="466"/>
    </location>
</feature>
<dbReference type="Gene3D" id="2.150.10.10">
    <property type="entry name" value="Serralysin-like metalloprotease, C-terminal"/>
    <property type="match status" value="1"/>
</dbReference>
<dbReference type="EMBL" id="JADDUM010000051">
    <property type="protein sequence ID" value="MBE8590969.1"/>
    <property type="molecule type" value="Genomic_DNA"/>
</dbReference>
<dbReference type="InterPro" id="IPR011049">
    <property type="entry name" value="Serralysin-like_metalloprot_C"/>
</dbReference>
<dbReference type="Proteomes" id="UP000613075">
    <property type="component" value="Unassembled WGS sequence"/>
</dbReference>
<evidence type="ECO:0000256" key="2">
    <source>
        <dbReference type="ARBA" id="ARBA00001947"/>
    </source>
</evidence>
<evidence type="ECO:0000256" key="12">
    <source>
        <dbReference type="ARBA" id="ARBA00023049"/>
    </source>
</evidence>
<evidence type="ECO:0000313" key="15">
    <source>
        <dbReference type="EMBL" id="MBE8590969.1"/>
    </source>
</evidence>
<evidence type="ECO:0000256" key="7">
    <source>
        <dbReference type="ARBA" id="ARBA00022723"/>
    </source>
</evidence>
<dbReference type="Gene3D" id="3.40.390.10">
    <property type="entry name" value="Collagenase (Catalytic Domain)"/>
    <property type="match status" value="1"/>
</dbReference>
<evidence type="ECO:0000313" key="16">
    <source>
        <dbReference type="Proteomes" id="UP000613075"/>
    </source>
</evidence>
<dbReference type="InterPro" id="IPR024079">
    <property type="entry name" value="MetalloPept_cat_dom_sf"/>
</dbReference>
<keyword evidence="6" id="KW-0645">Protease</keyword>
<accession>A0ABR9SPV7</accession>
<proteinExistence type="inferred from homology"/>
<name>A0ABR9SPV7_9PSED</name>
<evidence type="ECO:0000256" key="1">
    <source>
        <dbReference type="ARBA" id="ARBA00001913"/>
    </source>
</evidence>
<comment type="similarity">
    <text evidence="4">Belongs to the peptidase M10B family.</text>
</comment>
<keyword evidence="11" id="KW-0106">Calcium</keyword>
<evidence type="ECO:0000256" key="8">
    <source>
        <dbReference type="ARBA" id="ARBA00022737"/>
    </source>
</evidence>
<dbReference type="Pfam" id="PF00353">
    <property type="entry name" value="HemolysinCabind"/>
    <property type="match status" value="1"/>
</dbReference>
<evidence type="ECO:0000256" key="9">
    <source>
        <dbReference type="ARBA" id="ARBA00022801"/>
    </source>
</evidence>
<feature type="domain" description="Peptidase metallopeptidase" evidence="14">
    <location>
        <begin position="46"/>
        <end position="206"/>
    </location>
</feature>
<evidence type="ECO:0000256" key="11">
    <source>
        <dbReference type="ARBA" id="ARBA00022837"/>
    </source>
</evidence>
<dbReference type="SUPFAM" id="SSF55486">
    <property type="entry name" value="Metalloproteases ('zincins'), catalytic domain"/>
    <property type="match status" value="1"/>
</dbReference>
<dbReference type="SMART" id="SM00235">
    <property type="entry name" value="ZnMc"/>
    <property type="match status" value="1"/>
</dbReference>
<keyword evidence="16" id="KW-1185">Reference proteome</keyword>
<evidence type="ECO:0000256" key="4">
    <source>
        <dbReference type="ARBA" id="ARBA00009490"/>
    </source>
</evidence>
<evidence type="ECO:0000256" key="3">
    <source>
        <dbReference type="ARBA" id="ARBA00004613"/>
    </source>
</evidence>
<comment type="caution">
    <text evidence="15">The sequence shown here is derived from an EMBL/GenBank/DDBJ whole genome shotgun (WGS) entry which is preliminary data.</text>
</comment>
<keyword evidence="9" id="KW-0378">Hydrolase</keyword>
<gene>
    <name evidence="15" type="ORF">IQK56_08510</name>
</gene>
<dbReference type="InterPro" id="IPR006026">
    <property type="entry name" value="Peptidase_Metallo"/>
</dbReference>
<keyword evidence="8" id="KW-0677">Repeat</keyword>
<dbReference type="InterPro" id="IPR013858">
    <property type="entry name" value="Peptidase_M10B_C"/>
</dbReference>